<dbReference type="Proteomes" id="UP000186940">
    <property type="component" value="Unassembled WGS sequence"/>
</dbReference>
<proteinExistence type="predicted"/>
<keyword evidence="2" id="KW-1185">Reference proteome</keyword>
<dbReference type="STRING" id="1838285.SCAL_000569"/>
<evidence type="ECO:0000313" key="2">
    <source>
        <dbReference type="Proteomes" id="UP000186940"/>
    </source>
</evidence>
<name>A0A1F2P975_9EURY</name>
<comment type="caution">
    <text evidence="1">The sequence shown here is derived from an EMBL/GenBank/DDBJ whole genome shotgun (WGS) entry which is preliminary data.</text>
</comment>
<dbReference type="AlphaFoldDB" id="A0A1F2P975"/>
<sequence>MIRFSEVYRILSPFFRLTKAETWDLLVEMERFGLIRIIRHNGIKITEEMEGGMNG</sequence>
<reference evidence="1" key="1">
    <citation type="submission" date="2016-05" db="EMBL/GenBank/DDBJ databases">
        <title>Microbial consortia oxidize butane by reversing methanogenesis.</title>
        <authorList>
            <person name="Laso-Perez R."/>
            <person name="Richter M."/>
            <person name="Wegener G."/>
            <person name="Musat F."/>
        </authorList>
    </citation>
    <scope>NUCLEOTIDE SEQUENCE [LARGE SCALE GENOMIC DNA]</scope>
    <source>
        <strain evidence="1">BOX2</strain>
    </source>
</reference>
<dbReference type="EMBL" id="LYOS01000002">
    <property type="protein sequence ID" value="OFV67929.1"/>
    <property type="molecule type" value="Genomic_DNA"/>
</dbReference>
<accession>A0A1F2P975</accession>
<gene>
    <name evidence="1" type="ORF">SCAL_000569</name>
</gene>
<protein>
    <submittedName>
        <fullName evidence="1">Uncharacterized protein</fullName>
    </submittedName>
</protein>
<evidence type="ECO:0000313" key="1">
    <source>
        <dbReference type="EMBL" id="OFV67929.1"/>
    </source>
</evidence>
<organism evidence="1 2">
    <name type="scientific">Candidatus Syntropharchaeum caldarium</name>
    <dbReference type="NCBI Taxonomy" id="1838285"/>
    <lineage>
        <taxon>Archaea</taxon>
        <taxon>Methanobacteriati</taxon>
        <taxon>Methanobacteriota</taxon>
        <taxon>Stenosarchaea group</taxon>
        <taxon>Methanomicrobia</taxon>
        <taxon>Methanosarcinales</taxon>
        <taxon>ANME-2 cluster</taxon>
        <taxon>Candidatus Syntropharchaeum</taxon>
    </lineage>
</organism>